<dbReference type="Proteomes" id="UP000599109">
    <property type="component" value="Unassembled WGS sequence"/>
</dbReference>
<proteinExistence type="predicted"/>
<dbReference type="AlphaFoldDB" id="A0A937CV31"/>
<comment type="caution">
    <text evidence="1">The sequence shown here is derived from an EMBL/GenBank/DDBJ whole genome shotgun (WGS) entry which is preliminary data.</text>
</comment>
<dbReference type="EMBL" id="JAEQNE010000007">
    <property type="protein sequence ID" value="MBL0393991.1"/>
    <property type="molecule type" value="Genomic_DNA"/>
</dbReference>
<protein>
    <submittedName>
        <fullName evidence="1">Uncharacterized protein</fullName>
    </submittedName>
</protein>
<gene>
    <name evidence="1" type="ORF">JJ685_22830</name>
</gene>
<dbReference type="RefSeq" id="WP_201676663.1">
    <property type="nucleotide sequence ID" value="NZ_JAEQNE010000007.1"/>
</dbReference>
<name>A0A937CV31_9BURK</name>
<keyword evidence="2" id="KW-1185">Reference proteome</keyword>
<accession>A0A937CV31</accession>
<sequence length="60" mass="7029">MDQALREEAEALQQAARLVASRASHQEFAQILRRIEELRSKRIGIQREIEELRKKRDTVG</sequence>
<reference evidence="1 2" key="1">
    <citation type="journal article" date="2017" name="Int. J. Syst. Evol. Microbiol.">
        <title>Ramlibacter monticola sp. nov., isolated from forest soil.</title>
        <authorList>
            <person name="Chaudhary D.K."/>
            <person name="Kim J."/>
        </authorList>
    </citation>
    <scope>NUCLEOTIDE SEQUENCE [LARGE SCALE GENOMIC DNA]</scope>
    <source>
        <strain evidence="1 2">KACC 19175</strain>
    </source>
</reference>
<evidence type="ECO:0000313" key="1">
    <source>
        <dbReference type="EMBL" id="MBL0393991.1"/>
    </source>
</evidence>
<evidence type="ECO:0000313" key="2">
    <source>
        <dbReference type="Proteomes" id="UP000599109"/>
    </source>
</evidence>
<organism evidence="1 2">
    <name type="scientific">Ramlibacter monticola</name>
    <dbReference type="NCBI Taxonomy" id="1926872"/>
    <lineage>
        <taxon>Bacteria</taxon>
        <taxon>Pseudomonadati</taxon>
        <taxon>Pseudomonadota</taxon>
        <taxon>Betaproteobacteria</taxon>
        <taxon>Burkholderiales</taxon>
        <taxon>Comamonadaceae</taxon>
        <taxon>Ramlibacter</taxon>
    </lineage>
</organism>